<organism evidence="1 2">
    <name type="scientific">Rhizorhabdus dicambivorans</name>
    <dbReference type="NCBI Taxonomy" id="1850238"/>
    <lineage>
        <taxon>Bacteria</taxon>
        <taxon>Pseudomonadati</taxon>
        <taxon>Pseudomonadota</taxon>
        <taxon>Alphaproteobacteria</taxon>
        <taxon>Sphingomonadales</taxon>
        <taxon>Sphingomonadaceae</taxon>
        <taxon>Rhizorhabdus</taxon>
    </lineage>
</organism>
<proteinExistence type="predicted"/>
<dbReference type="InterPro" id="IPR050155">
    <property type="entry name" value="HAD-like_hydrolase_sf"/>
</dbReference>
<dbReference type="RefSeq" id="WP_066959806.1">
    <property type="nucleotide sequence ID" value="NZ_CP023449.1"/>
</dbReference>
<dbReference type="InterPro" id="IPR036412">
    <property type="entry name" value="HAD-like_sf"/>
</dbReference>
<dbReference type="GO" id="GO:0006281">
    <property type="term" value="P:DNA repair"/>
    <property type="evidence" value="ECO:0007669"/>
    <property type="project" value="TreeGrafter"/>
</dbReference>
<dbReference type="PANTHER" id="PTHR43434:SF24">
    <property type="entry name" value="HYDROLASE-RELATED"/>
    <property type="match status" value="1"/>
</dbReference>
<dbReference type="Proteomes" id="UP000218934">
    <property type="component" value="Unassembled WGS sequence"/>
</dbReference>
<keyword evidence="2" id="KW-1185">Reference proteome</keyword>
<dbReference type="Gene3D" id="1.10.150.240">
    <property type="entry name" value="Putative phosphatase, domain 2"/>
    <property type="match status" value="1"/>
</dbReference>
<dbReference type="Pfam" id="PF13419">
    <property type="entry name" value="HAD_2"/>
    <property type="match status" value="1"/>
</dbReference>
<dbReference type="KEGG" id="rdi:CMV14_01330"/>
<dbReference type="PANTHER" id="PTHR43434">
    <property type="entry name" value="PHOSPHOGLYCOLATE PHOSPHATASE"/>
    <property type="match status" value="1"/>
</dbReference>
<dbReference type="SFLD" id="SFLDS00003">
    <property type="entry name" value="Haloacid_Dehalogenase"/>
    <property type="match status" value="1"/>
</dbReference>
<evidence type="ECO:0000313" key="1">
    <source>
        <dbReference type="EMBL" id="PCE43417.1"/>
    </source>
</evidence>
<protein>
    <submittedName>
        <fullName evidence="1">Haloacid dehalogenase</fullName>
    </submittedName>
</protein>
<name>A0A2A4G0W1_9SPHN</name>
<dbReference type="InterPro" id="IPR041492">
    <property type="entry name" value="HAD_2"/>
</dbReference>
<dbReference type="SUPFAM" id="SSF56784">
    <property type="entry name" value="HAD-like"/>
    <property type="match status" value="1"/>
</dbReference>
<comment type="caution">
    <text evidence="1">The sequence shown here is derived from an EMBL/GenBank/DDBJ whole genome shotgun (WGS) entry which is preliminary data.</text>
</comment>
<accession>A0A2A4G0W1</accession>
<gene>
    <name evidence="1" type="ORF">COO09_03650</name>
</gene>
<sequence>MNRLAIFDCDGTLVDSQANICRAMAEAFAVEKLTPPEDPAIRRVVGLSLTQAVAALLPQADHDLHVRLGETYKRAFQGMRGRGQVEEPLFPGVAEVLRALDTEGWMLAVATGKSDRGLQHCLETHGIEALFVSLQTADRHPSKPHPSMALQAMADAGAAPETSVMIGDTSFDIGMGINAGCTAVGVAWGYHDAAELFDEGAHFVADRPEQLPEILRTALEVRAS</sequence>
<evidence type="ECO:0000313" key="2">
    <source>
        <dbReference type="Proteomes" id="UP000218934"/>
    </source>
</evidence>
<dbReference type="OrthoDB" id="9793014at2"/>
<dbReference type="InterPro" id="IPR023214">
    <property type="entry name" value="HAD_sf"/>
</dbReference>
<reference evidence="1 2" key="1">
    <citation type="submission" date="2017-09" db="EMBL/GenBank/DDBJ databases">
        <title>The Catabolism of 3,6-Dichlorosalicylic acid is Initiated by the Cytochrome P450 Monooxygenase DsmABC in Rhizorhabdus dicambivorans Ndbn-20.</title>
        <authorList>
            <person name="Na L."/>
        </authorList>
    </citation>
    <scope>NUCLEOTIDE SEQUENCE [LARGE SCALE GENOMIC DNA]</scope>
    <source>
        <strain evidence="1 2">Ndbn-20m</strain>
    </source>
</reference>
<dbReference type="InterPro" id="IPR006439">
    <property type="entry name" value="HAD-SF_hydro_IA"/>
</dbReference>
<dbReference type="SFLD" id="SFLDG01135">
    <property type="entry name" value="C1.5.6:_HAD__Beta-PGM__Phospha"/>
    <property type="match status" value="1"/>
</dbReference>
<dbReference type="Gene3D" id="3.40.50.1000">
    <property type="entry name" value="HAD superfamily/HAD-like"/>
    <property type="match status" value="1"/>
</dbReference>
<dbReference type="InterPro" id="IPR023198">
    <property type="entry name" value="PGP-like_dom2"/>
</dbReference>
<dbReference type="EMBL" id="NWUF01000003">
    <property type="protein sequence ID" value="PCE43417.1"/>
    <property type="molecule type" value="Genomic_DNA"/>
</dbReference>
<dbReference type="GO" id="GO:0008967">
    <property type="term" value="F:phosphoglycolate phosphatase activity"/>
    <property type="evidence" value="ECO:0007669"/>
    <property type="project" value="TreeGrafter"/>
</dbReference>
<dbReference type="NCBIfam" id="TIGR01509">
    <property type="entry name" value="HAD-SF-IA-v3"/>
    <property type="match status" value="1"/>
</dbReference>
<dbReference type="NCBIfam" id="TIGR01549">
    <property type="entry name" value="HAD-SF-IA-v1"/>
    <property type="match status" value="1"/>
</dbReference>
<dbReference type="AlphaFoldDB" id="A0A2A4G0W1"/>
<dbReference type="SFLD" id="SFLDG01129">
    <property type="entry name" value="C1.5:_HAD__Beta-PGM__Phosphata"/>
    <property type="match status" value="1"/>
</dbReference>
<dbReference type="GO" id="GO:0005829">
    <property type="term" value="C:cytosol"/>
    <property type="evidence" value="ECO:0007669"/>
    <property type="project" value="TreeGrafter"/>
</dbReference>